<accession>A0A0C3BF57</accession>
<keyword evidence="1" id="KW-0472">Membrane</keyword>
<reference evidence="3" key="2">
    <citation type="submission" date="2015-01" db="EMBL/GenBank/DDBJ databases">
        <title>Evolutionary Origins and Diversification of the Mycorrhizal Mutualists.</title>
        <authorList>
            <consortium name="DOE Joint Genome Institute"/>
            <consortium name="Mycorrhizal Genomics Consortium"/>
            <person name="Kohler A."/>
            <person name="Kuo A."/>
            <person name="Nagy L.G."/>
            <person name="Floudas D."/>
            <person name="Copeland A."/>
            <person name="Barry K.W."/>
            <person name="Cichocki N."/>
            <person name="Veneault-Fourrey C."/>
            <person name="LaButti K."/>
            <person name="Lindquist E.A."/>
            <person name="Lipzen A."/>
            <person name="Lundell T."/>
            <person name="Morin E."/>
            <person name="Murat C."/>
            <person name="Riley R."/>
            <person name="Ohm R."/>
            <person name="Sun H."/>
            <person name="Tunlid A."/>
            <person name="Henrissat B."/>
            <person name="Grigoriev I.V."/>
            <person name="Hibbett D.S."/>
            <person name="Martin F."/>
        </authorList>
    </citation>
    <scope>NUCLEOTIDE SEQUENCE [LARGE SCALE GENOMIC DNA]</scope>
    <source>
        <strain evidence="3">h7</strain>
    </source>
</reference>
<reference evidence="2 3" key="1">
    <citation type="submission" date="2014-04" db="EMBL/GenBank/DDBJ databases">
        <authorList>
            <consortium name="DOE Joint Genome Institute"/>
            <person name="Kuo A."/>
            <person name="Gay G."/>
            <person name="Dore J."/>
            <person name="Kohler A."/>
            <person name="Nagy L.G."/>
            <person name="Floudas D."/>
            <person name="Copeland A."/>
            <person name="Barry K.W."/>
            <person name="Cichocki N."/>
            <person name="Veneault-Fourrey C."/>
            <person name="LaButti K."/>
            <person name="Lindquist E.A."/>
            <person name="Lipzen A."/>
            <person name="Lundell T."/>
            <person name="Morin E."/>
            <person name="Murat C."/>
            <person name="Sun H."/>
            <person name="Tunlid A."/>
            <person name="Henrissat B."/>
            <person name="Grigoriev I.V."/>
            <person name="Hibbett D.S."/>
            <person name="Martin F."/>
            <person name="Nordberg H.P."/>
            <person name="Cantor M.N."/>
            <person name="Hua S.X."/>
        </authorList>
    </citation>
    <scope>NUCLEOTIDE SEQUENCE [LARGE SCALE GENOMIC DNA]</scope>
    <source>
        <strain evidence="3">h7</strain>
    </source>
</reference>
<dbReference type="Proteomes" id="UP000053424">
    <property type="component" value="Unassembled WGS sequence"/>
</dbReference>
<feature type="transmembrane region" description="Helical" evidence="1">
    <location>
        <begin position="232"/>
        <end position="253"/>
    </location>
</feature>
<keyword evidence="1" id="KW-1133">Transmembrane helix</keyword>
<evidence type="ECO:0000313" key="2">
    <source>
        <dbReference type="EMBL" id="KIM35415.1"/>
    </source>
</evidence>
<feature type="transmembrane region" description="Helical" evidence="1">
    <location>
        <begin position="26"/>
        <end position="49"/>
    </location>
</feature>
<organism evidence="2 3">
    <name type="scientific">Hebeloma cylindrosporum</name>
    <dbReference type="NCBI Taxonomy" id="76867"/>
    <lineage>
        <taxon>Eukaryota</taxon>
        <taxon>Fungi</taxon>
        <taxon>Dikarya</taxon>
        <taxon>Basidiomycota</taxon>
        <taxon>Agaricomycotina</taxon>
        <taxon>Agaricomycetes</taxon>
        <taxon>Agaricomycetidae</taxon>
        <taxon>Agaricales</taxon>
        <taxon>Agaricineae</taxon>
        <taxon>Hymenogastraceae</taxon>
        <taxon>Hebeloma</taxon>
    </lineage>
</organism>
<evidence type="ECO:0000313" key="3">
    <source>
        <dbReference type="Proteomes" id="UP000053424"/>
    </source>
</evidence>
<feature type="transmembrane region" description="Helical" evidence="1">
    <location>
        <begin position="61"/>
        <end position="83"/>
    </location>
</feature>
<protein>
    <submittedName>
        <fullName evidence="2">Uncharacterized protein</fullName>
    </submittedName>
</protein>
<feature type="transmembrane region" description="Helical" evidence="1">
    <location>
        <begin position="120"/>
        <end position="142"/>
    </location>
</feature>
<proteinExistence type="predicted"/>
<feature type="transmembrane region" description="Helical" evidence="1">
    <location>
        <begin position="204"/>
        <end position="226"/>
    </location>
</feature>
<sequence>MSDRDLSKYATNEPAELLWFEEANYIAVNLGLIAYGMHIIAVFTCAYYLILERKFKKNIKWLFFILAWIQLREYPGGPLMFLLQEQAHPINIRGNAFSIIIGFLTDALLIYRVHVVYQKLYLVVIPILTWLAMSVLGALFVFQAAQPNSSLWAHTTLNFSVPYFSIAMGLNILLTGMLVTRLLYMRYKISNALGSRHGETYTNIAAMILESAAPYGIISLIFLVLYTIKNTAALLFIPLLVQVQCISPILIILRVARGRAWTSDTISNSNLSRLKYAKGSGAMKINSNTVINTSYNGRSRDDVSLGPFKVSSNPDYSKETATVETV</sequence>
<keyword evidence="1" id="KW-0812">Transmembrane</keyword>
<dbReference type="EMBL" id="KN831821">
    <property type="protein sequence ID" value="KIM35415.1"/>
    <property type="molecule type" value="Genomic_DNA"/>
</dbReference>
<dbReference type="HOGENOM" id="CLU_044614_0_0_1"/>
<name>A0A0C3BF57_HEBCY</name>
<dbReference type="AlphaFoldDB" id="A0A0C3BF57"/>
<gene>
    <name evidence="2" type="ORF">M413DRAFT_349790</name>
</gene>
<feature type="transmembrane region" description="Helical" evidence="1">
    <location>
        <begin position="95"/>
        <end position="113"/>
    </location>
</feature>
<evidence type="ECO:0000256" key="1">
    <source>
        <dbReference type="SAM" id="Phobius"/>
    </source>
</evidence>
<feature type="transmembrane region" description="Helical" evidence="1">
    <location>
        <begin position="162"/>
        <end position="184"/>
    </location>
</feature>
<dbReference type="OrthoDB" id="2796825at2759"/>
<keyword evidence="3" id="KW-1185">Reference proteome</keyword>